<proteinExistence type="predicted"/>
<comment type="caution">
    <text evidence="1">The sequence shown here is derived from an EMBL/GenBank/DDBJ whole genome shotgun (WGS) entry which is preliminary data.</text>
</comment>
<gene>
    <name evidence="1" type="ORF">GCM10007359_10020</name>
</gene>
<organism evidence="1 2">
    <name type="scientific">Rothia aerolata</name>
    <dbReference type="NCBI Taxonomy" id="1812262"/>
    <lineage>
        <taxon>Bacteria</taxon>
        <taxon>Bacillati</taxon>
        <taxon>Actinomycetota</taxon>
        <taxon>Actinomycetes</taxon>
        <taxon>Micrococcales</taxon>
        <taxon>Micrococcaceae</taxon>
        <taxon>Rothia</taxon>
    </lineage>
</organism>
<accession>A0A917IT83</accession>
<dbReference type="Proteomes" id="UP000600171">
    <property type="component" value="Unassembled WGS sequence"/>
</dbReference>
<reference evidence="1 2" key="1">
    <citation type="journal article" date="2014" name="Int. J. Syst. Evol. Microbiol.">
        <title>Complete genome sequence of Corynebacterium casei LMG S-19264T (=DSM 44701T), isolated from a smear-ripened cheese.</title>
        <authorList>
            <consortium name="US DOE Joint Genome Institute (JGI-PGF)"/>
            <person name="Walter F."/>
            <person name="Albersmeier A."/>
            <person name="Kalinowski J."/>
            <person name="Ruckert C."/>
        </authorList>
    </citation>
    <scope>NUCLEOTIDE SEQUENCE [LARGE SCALE GENOMIC DNA]</scope>
    <source>
        <strain evidence="1 2">CCM 8669</strain>
    </source>
</reference>
<dbReference type="AlphaFoldDB" id="A0A917IT83"/>
<sequence>MRIWSLHPRYLDQKGLVACWRETLLAQKVLQGLTKGYRNHPQLDRFRACDQPLEAICAYLHGICDEADSRNYRFDRSKIVTAADSFPAQISVTRGQLAYELAFLKEKVAGRDRAAFAHRLADIEKAQPHPLFTVVEGEIEPWEKVKEPSSPSPA</sequence>
<protein>
    <submittedName>
        <fullName evidence="1">Pyrimidine dimer DNA glycosylase</fullName>
    </submittedName>
</protein>
<name>A0A917IT83_9MICC</name>
<keyword evidence="2" id="KW-1185">Reference proteome</keyword>
<dbReference type="RefSeq" id="WP_188359189.1">
    <property type="nucleotide sequence ID" value="NZ_BMDC01000001.1"/>
</dbReference>
<evidence type="ECO:0000313" key="1">
    <source>
        <dbReference type="EMBL" id="GGH61133.1"/>
    </source>
</evidence>
<evidence type="ECO:0000313" key="2">
    <source>
        <dbReference type="Proteomes" id="UP000600171"/>
    </source>
</evidence>
<dbReference type="InterPro" id="IPR004260">
    <property type="entry name" value="Pyr-dimer_DNA_glycosylase"/>
</dbReference>
<dbReference type="EMBL" id="BMDC01000001">
    <property type="protein sequence ID" value="GGH61133.1"/>
    <property type="molecule type" value="Genomic_DNA"/>
</dbReference>
<dbReference type="Pfam" id="PF03013">
    <property type="entry name" value="Pyr_excise"/>
    <property type="match status" value="1"/>
</dbReference>